<proteinExistence type="predicted"/>
<evidence type="ECO:0008006" key="3">
    <source>
        <dbReference type="Google" id="ProtNLM"/>
    </source>
</evidence>
<gene>
    <name evidence="1" type="ORF">MM35RIKEN_07580</name>
</gene>
<dbReference type="InterPro" id="IPR009711">
    <property type="entry name" value="UPF0473"/>
</dbReference>
<name>A0A810PY04_9FIRM</name>
<protein>
    <recommendedName>
        <fullName evidence="3">DUF1292 domain-containing protein</fullName>
    </recommendedName>
</protein>
<sequence>MSEEFGPNFITITDEDGNDIELEYVDALEHNGTTYMAFFPTADTEEEAESAQDFGLVILKSVVENGEEFLATPDTDEELNEIFDLFTQQLLEDEE</sequence>
<evidence type="ECO:0000313" key="1">
    <source>
        <dbReference type="EMBL" id="BCK78566.1"/>
    </source>
</evidence>
<dbReference type="AlphaFoldDB" id="A0A810PY04"/>
<dbReference type="Proteomes" id="UP000681343">
    <property type="component" value="Chromosome"/>
</dbReference>
<dbReference type="EMBL" id="AP023415">
    <property type="protein sequence ID" value="BCK78566.1"/>
    <property type="molecule type" value="Genomic_DNA"/>
</dbReference>
<dbReference type="Pfam" id="PF06949">
    <property type="entry name" value="DUF1292"/>
    <property type="match status" value="1"/>
</dbReference>
<organism evidence="1 2">
    <name type="scientific">Vescimonas fastidiosa</name>
    <dbReference type="NCBI Taxonomy" id="2714353"/>
    <lineage>
        <taxon>Bacteria</taxon>
        <taxon>Bacillati</taxon>
        <taxon>Bacillota</taxon>
        <taxon>Clostridia</taxon>
        <taxon>Eubacteriales</taxon>
        <taxon>Oscillospiraceae</taxon>
        <taxon>Vescimonas</taxon>
    </lineage>
</organism>
<accession>A0A810PY04</accession>
<evidence type="ECO:0000313" key="2">
    <source>
        <dbReference type="Proteomes" id="UP000681343"/>
    </source>
</evidence>
<keyword evidence="2" id="KW-1185">Reference proteome</keyword>
<reference evidence="1" key="1">
    <citation type="submission" date="2020-09" db="EMBL/GenBank/DDBJ databases">
        <title>New species isolated from human feces.</title>
        <authorList>
            <person name="Kitahara M."/>
            <person name="Shigeno Y."/>
            <person name="Shime M."/>
            <person name="Matsumoto Y."/>
            <person name="Nakamura S."/>
            <person name="Motooka D."/>
            <person name="Fukuoka S."/>
            <person name="Nishikawa H."/>
            <person name="Benno Y."/>
        </authorList>
    </citation>
    <scope>NUCLEOTIDE SEQUENCE</scope>
    <source>
        <strain evidence="1">MM35</strain>
    </source>
</reference>
<dbReference type="RefSeq" id="WP_212819463.1">
    <property type="nucleotide sequence ID" value="NZ_AP023415.1"/>
</dbReference>
<dbReference type="KEGG" id="vfa:MM35RIKEN_07580"/>